<gene>
    <name evidence="2" type="ORF">AB432_004760</name>
</gene>
<organism evidence="2 3">
    <name type="scientific">Brevibacillus brevis</name>
    <name type="common">Bacillus brevis</name>
    <dbReference type="NCBI Taxonomy" id="1393"/>
    <lineage>
        <taxon>Bacteria</taxon>
        <taxon>Bacillati</taxon>
        <taxon>Bacillota</taxon>
        <taxon>Bacilli</taxon>
        <taxon>Bacillales</taxon>
        <taxon>Paenibacillaceae</taxon>
        <taxon>Brevibacillus</taxon>
    </lineage>
</organism>
<dbReference type="InterPro" id="IPR005302">
    <property type="entry name" value="MoCF_Sase_C"/>
</dbReference>
<sequence>MNRKIVTISKGLPKSNMYNGKEYLSGIWKEEADELVVRSEKIDDDDIANPAYHGGPDRVVCAYPFEHYAHWEKLLGQPLTNAAFGENLTLAGMTEEQVCIGDVYQFGDTILQVTQGRFPCATINKRNNNNQLLKAVVEMGYTGYFFRVLQEGTIKADSQISLITAHPKQVTVASIHHLYFHDKSPSQETIQRMLEVEELALPWRNKLLEKLEKKQQ</sequence>
<dbReference type="AlphaFoldDB" id="A0A2Z4MRI7"/>
<dbReference type="InterPro" id="IPR005163">
    <property type="entry name" value="Tri_helical_YiiM-like"/>
</dbReference>
<dbReference type="GO" id="GO:0003824">
    <property type="term" value="F:catalytic activity"/>
    <property type="evidence" value="ECO:0007669"/>
    <property type="project" value="InterPro"/>
</dbReference>
<dbReference type="GO" id="GO:0030151">
    <property type="term" value="F:molybdenum ion binding"/>
    <property type="evidence" value="ECO:0007669"/>
    <property type="project" value="InterPro"/>
</dbReference>
<feature type="domain" description="MOSC" evidence="1">
    <location>
        <begin position="29"/>
        <end position="163"/>
    </location>
</feature>
<evidence type="ECO:0000259" key="1">
    <source>
        <dbReference type="PROSITE" id="PS51340"/>
    </source>
</evidence>
<dbReference type="PROSITE" id="PS51340">
    <property type="entry name" value="MOSC"/>
    <property type="match status" value="1"/>
</dbReference>
<name>A0A2Z4MRI7_BREBE</name>
<evidence type="ECO:0000313" key="3">
    <source>
        <dbReference type="Proteomes" id="UP000036061"/>
    </source>
</evidence>
<protein>
    <submittedName>
        <fullName evidence="2">MOSC domain-containing protein</fullName>
    </submittedName>
</protein>
<dbReference type="Pfam" id="PF03475">
    <property type="entry name" value="YiiM_3-alpha"/>
    <property type="match status" value="1"/>
</dbReference>
<dbReference type="PANTHER" id="PTHR30212:SF2">
    <property type="entry name" value="PROTEIN YIIM"/>
    <property type="match status" value="1"/>
</dbReference>
<dbReference type="SUPFAM" id="SSF50800">
    <property type="entry name" value="PK beta-barrel domain-like"/>
    <property type="match status" value="1"/>
</dbReference>
<dbReference type="EMBL" id="CP030117">
    <property type="protein sequence ID" value="AWX59148.1"/>
    <property type="molecule type" value="Genomic_DNA"/>
</dbReference>
<dbReference type="InterPro" id="IPR011037">
    <property type="entry name" value="Pyrv_Knase-like_insert_dom_sf"/>
</dbReference>
<dbReference type="Gene3D" id="2.40.33.20">
    <property type="entry name" value="PK beta-barrel domain-like"/>
    <property type="match status" value="1"/>
</dbReference>
<dbReference type="Proteomes" id="UP000036061">
    <property type="component" value="Chromosome"/>
</dbReference>
<dbReference type="Pfam" id="PF03473">
    <property type="entry name" value="MOSC"/>
    <property type="match status" value="1"/>
</dbReference>
<dbReference type="GO" id="GO:0030170">
    <property type="term" value="F:pyridoxal phosphate binding"/>
    <property type="evidence" value="ECO:0007669"/>
    <property type="project" value="InterPro"/>
</dbReference>
<proteinExistence type="predicted"/>
<evidence type="ECO:0000313" key="2">
    <source>
        <dbReference type="EMBL" id="AWX59148.1"/>
    </source>
</evidence>
<accession>A0A2Z4MRI7</accession>
<reference evidence="2 3" key="1">
    <citation type="journal article" date="2015" name="Genome Announc.">
        <title>Draft Genome Sequence of Brevibacillus brevis DZQ7, a Plant Growth-Promoting Rhizobacterium with Broad-Spectrum Antimicrobial Activity.</title>
        <authorList>
            <person name="Hou Q."/>
            <person name="Wang C."/>
            <person name="Hou X."/>
            <person name="Xia Z."/>
            <person name="Ye J."/>
            <person name="Liu K."/>
            <person name="Liu H."/>
            <person name="Wang J."/>
            <person name="Guo H."/>
            <person name="Yu X."/>
            <person name="Yang Y."/>
            <person name="Du B."/>
            <person name="Ding Y."/>
        </authorList>
    </citation>
    <scope>NUCLEOTIDE SEQUENCE [LARGE SCALE GENOMIC DNA]</scope>
    <source>
        <strain evidence="2 3">DZQ7</strain>
    </source>
</reference>
<dbReference type="InterPro" id="IPR052353">
    <property type="entry name" value="Benzoxazolinone_Detox_Enz"/>
</dbReference>
<dbReference type="PANTHER" id="PTHR30212">
    <property type="entry name" value="PROTEIN YIIM"/>
    <property type="match status" value="1"/>
</dbReference>